<feature type="compositionally biased region" description="Low complexity" evidence="2">
    <location>
        <begin position="178"/>
        <end position="201"/>
    </location>
</feature>
<feature type="binding site" evidence="1">
    <location>
        <position position="532"/>
    </location>
    <ligand>
        <name>Zn(2+)</name>
        <dbReference type="ChEBI" id="CHEBI:29105"/>
    </ligand>
</feature>
<feature type="region of interest" description="Disordered" evidence="2">
    <location>
        <begin position="279"/>
        <end position="305"/>
    </location>
</feature>
<feature type="compositionally biased region" description="Low complexity" evidence="2">
    <location>
        <begin position="232"/>
        <end position="246"/>
    </location>
</feature>
<name>A0A2R6XD34_MARPO</name>
<dbReference type="InterPro" id="IPR005019">
    <property type="entry name" value="Adenine_glyco"/>
</dbReference>
<dbReference type="Pfam" id="PF03352">
    <property type="entry name" value="Adenine_glyco"/>
    <property type="match status" value="1"/>
</dbReference>
<dbReference type="GO" id="GO:0046872">
    <property type="term" value="F:metal ion binding"/>
    <property type="evidence" value="ECO:0007669"/>
    <property type="project" value="UniProtKB-KW"/>
</dbReference>
<dbReference type="OrthoDB" id="3941538at2759"/>
<protein>
    <submittedName>
        <fullName evidence="3">Uncharacterized protein</fullName>
    </submittedName>
</protein>
<dbReference type="GO" id="GO:0006284">
    <property type="term" value="P:base-excision repair"/>
    <property type="evidence" value="ECO:0007669"/>
    <property type="project" value="InterPro"/>
</dbReference>
<dbReference type="EMBL" id="KZ772694">
    <property type="protein sequence ID" value="PTQ44016.1"/>
    <property type="molecule type" value="Genomic_DNA"/>
</dbReference>
<accession>A0A2R6XD34</accession>
<proteinExistence type="predicted"/>
<reference evidence="4" key="1">
    <citation type="journal article" date="2017" name="Cell">
        <title>Insights into land plant evolution garnered from the Marchantia polymorpha genome.</title>
        <authorList>
            <person name="Bowman J.L."/>
            <person name="Kohchi T."/>
            <person name="Yamato K.T."/>
            <person name="Jenkins J."/>
            <person name="Shu S."/>
            <person name="Ishizaki K."/>
            <person name="Yamaoka S."/>
            <person name="Nishihama R."/>
            <person name="Nakamura Y."/>
            <person name="Berger F."/>
            <person name="Adam C."/>
            <person name="Aki S.S."/>
            <person name="Althoff F."/>
            <person name="Araki T."/>
            <person name="Arteaga-Vazquez M.A."/>
            <person name="Balasubrmanian S."/>
            <person name="Barry K."/>
            <person name="Bauer D."/>
            <person name="Boehm C.R."/>
            <person name="Briginshaw L."/>
            <person name="Caballero-Perez J."/>
            <person name="Catarino B."/>
            <person name="Chen F."/>
            <person name="Chiyoda S."/>
            <person name="Chovatia M."/>
            <person name="Davies K.M."/>
            <person name="Delmans M."/>
            <person name="Demura T."/>
            <person name="Dierschke T."/>
            <person name="Dolan L."/>
            <person name="Dorantes-Acosta A.E."/>
            <person name="Eklund D.M."/>
            <person name="Florent S.N."/>
            <person name="Flores-Sandoval E."/>
            <person name="Fujiyama A."/>
            <person name="Fukuzawa H."/>
            <person name="Galik B."/>
            <person name="Grimanelli D."/>
            <person name="Grimwood J."/>
            <person name="Grossniklaus U."/>
            <person name="Hamada T."/>
            <person name="Haseloff J."/>
            <person name="Hetherington A.J."/>
            <person name="Higo A."/>
            <person name="Hirakawa Y."/>
            <person name="Hundley H.N."/>
            <person name="Ikeda Y."/>
            <person name="Inoue K."/>
            <person name="Inoue S.I."/>
            <person name="Ishida S."/>
            <person name="Jia Q."/>
            <person name="Kakita M."/>
            <person name="Kanazawa T."/>
            <person name="Kawai Y."/>
            <person name="Kawashima T."/>
            <person name="Kennedy M."/>
            <person name="Kinose K."/>
            <person name="Kinoshita T."/>
            <person name="Kohara Y."/>
            <person name="Koide E."/>
            <person name="Komatsu K."/>
            <person name="Kopischke S."/>
            <person name="Kubo M."/>
            <person name="Kyozuka J."/>
            <person name="Lagercrantz U."/>
            <person name="Lin S.S."/>
            <person name="Lindquist E."/>
            <person name="Lipzen A.M."/>
            <person name="Lu C.W."/>
            <person name="De Luna E."/>
            <person name="Martienssen R.A."/>
            <person name="Minamino N."/>
            <person name="Mizutani M."/>
            <person name="Mizutani M."/>
            <person name="Mochizuki N."/>
            <person name="Monte I."/>
            <person name="Mosher R."/>
            <person name="Nagasaki H."/>
            <person name="Nakagami H."/>
            <person name="Naramoto S."/>
            <person name="Nishitani K."/>
            <person name="Ohtani M."/>
            <person name="Okamoto T."/>
            <person name="Okumura M."/>
            <person name="Phillips J."/>
            <person name="Pollak B."/>
            <person name="Reinders A."/>
            <person name="Rovekamp M."/>
            <person name="Sano R."/>
            <person name="Sawa S."/>
            <person name="Schmid M.W."/>
            <person name="Shirakawa M."/>
            <person name="Solano R."/>
            <person name="Spunde A."/>
            <person name="Suetsugu N."/>
            <person name="Sugano S."/>
            <person name="Sugiyama A."/>
            <person name="Sun R."/>
            <person name="Suzuki Y."/>
            <person name="Takenaka M."/>
            <person name="Takezawa D."/>
            <person name="Tomogane H."/>
            <person name="Tsuzuki M."/>
            <person name="Ueda T."/>
            <person name="Umeda M."/>
            <person name="Ward J.M."/>
            <person name="Watanabe Y."/>
            <person name="Yazaki K."/>
            <person name="Yokoyama R."/>
            <person name="Yoshitake Y."/>
            <person name="Yotsui I."/>
            <person name="Zachgo S."/>
            <person name="Schmutz J."/>
        </authorList>
    </citation>
    <scope>NUCLEOTIDE SEQUENCE [LARGE SCALE GENOMIC DNA]</scope>
    <source>
        <strain evidence="4">Tak-1</strain>
    </source>
</reference>
<dbReference type="GO" id="GO:0008725">
    <property type="term" value="F:DNA-3-methyladenine glycosylase activity"/>
    <property type="evidence" value="ECO:0007669"/>
    <property type="project" value="InterPro"/>
</dbReference>
<dbReference type="SUPFAM" id="SSF48150">
    <property type="entry name" value="DNA-glycosylase"/>
    <property type="match status" value="1"/>
</dbReference>
<keyword evidence="1" id="KW-0479">Metal-binding</keyword>
<evidence type="ECO:0000313" key="4">
    <source>
        <dbReference type="Proteomes" id="UP000244005"/>
    </source>
</evidence>
<dbReference type="PANTHER" id="PTHR31116:SF29">
    <property type="entry name" value="DNA GLYCOSYLASE SUPERFAMILY PROTEIN"/>
    <property type="match status" value="1"/>
</dbReference>
<organism evidence="3 4">
    <name type="scientific">Marchantia polymorpha</name>
    <name type="common">Common liverwort</name>
    <name type="synonym">Marchantia aquatica</name>
    <dbReference type="NCBI Taxonomy" id="3197"/>
    <lineage>
        <taxon>Eukaryota</taxon>
        <taxon>Viridiplantae</taxon>
        <taxon>Streptophyta</taxon>
        <taxon>Embryophyta</taxon>
        <taxon>Marchantiophyta</taxon>
        <taxon>Marchantiopsida</taxon>
        <taxon>Marchantiidae</taxon>
        <taxon>Marchantiales</taxon>
        <taxon>Marchantiaceae</taxon>
        <taxon>Marchantia</taxon>
    </lineage>
</organism>
<dbReference type="Gramene" id="Mp3g04160.1">
    <property type="protein sequence ID" value="Mp3g04160.1.cds"/>
    <property type="gene ID" value="Mp3g04160"/>
</dbReference>
<feature type="compositionally biased region" description="Low complexity" evidence="2">
    <location>
        <begin position="9"/>
        <end position="18"/>
    </location>
</feature>
<dbReference type="AlphaFoldDB" id="A0A2R6XD34"/>
<feature type="binding site" evidence="1">
    <location>
        <position position="370"/>
    </location>
    <ligand>
        <name>Zn(2+)</name>
        <dbReference type="ChEBI" id="CHEBI:29105"/>
    </ligand>
</feature>
<feature type="compositionally biased region" description="Low complexity" evidence="2">
    <location>
        <begin position="87"/>
        <end position="144"/>
    </location>
</feature>
<evidence type="ECO:0000256" key="2">
    <source>
        <dbReference type="SAM" id="MobiDB-lite"/>
    </source>
</evidence>
<sequence>MPRNPSPAPASRATARNPSPVPASRATARNPSPTPTPASRATARNPSPVPASRATARNPSPTPLANRALPRNPSPTPAPSRAGARNPSPAAKASARSSSPAPAKPSSGYGSAAAAGGSASLKPGLARSTTSSAPGAGATGGRRAVSPSLARREMRSAPGVNRTSSAEGAKKSMPSVLFPSSKPSQQFQPSVMSTSCSSDGSSSKEECPPESPISTKRLSALEDLQALRKHLSASTSSSSDVSSTTSTKEELPSECNSPVISGKKLSVLDFNALRKYRESCSSSDGSSSKDEGLPEPESPTISGKKLSALDMQMLKKHRLLNSFGKRAGPPKAGRVACEGMLPTSPVHPTDTKKRCHWITPQSEPIIIAYHDEEWGVPVHNDKMLFELMVLEGAQSELSRPQILALRDYFREVFAGFDPEIVARFDEKKIASLAADDTIRQTEAKVRGVIENAKQVVKIAQEFGSFNKYLWMFVGFKPIVNLPRLFTQVPVKSSKSEALSRDLMRRGFRYVGPTTIYSFMQAAGMVNDHLTGCYRHSQCNSISQTVAESSEKRVY</sequence>
<evidence type="ECO:0000313" key="3">
    <source>
        <dbReference type="EMBL" id="PTQ44016.1"/>
    </source>
</evidence>
<evidence type="ECO:0000256" key="1">
    <source>
        <dbReference type="PIRSR" id="PIRSR605019-1"/>
    </source>
</evidence>
<keyword evidence="1" id="KW-0862">Zinc</keyword>
<gene>
    <name evidence="3" type="ORF">MARPO_0022s0115</name>
</gene>
<dbReference type="PANTHER" id="PTHR31116">
    <property type="entry name" value="OS04G0501200 PROTEIN"/>
    <property type="match status" value="1"/>
</dbReference>
<feature type="binding site" evidence="1">
    <location>
        <position position="528"/>
    </location>
    <ligand>
        <name>Zn(2+)</name>
        <dbReference type="ChEBI" id="CHEBI:29105"/>
    </ligand>
</feature>
<keyword evidence="4" id="KW-1185">Reference proteome</keyword>
<dbReference type="Gene3D" id="1.10.340.30">
    <property type="entry name" value="Hypothetical protein, domain 2"/>
    <property type="match status" value="1"/>
</dbReference>
<dbReference type="Proteomes" id="UP000244005">
    <property type="component" value="Unassembled WGS sequence"/>
</dbReference>
<feature type="region of interest" description="Disordered" evidence="2">
    <location>
        <begin position="1"/>
        <end position="258"/>
    </location>
</feature>
<feature type="binding site" evidence="1">
    <location>
        <position position="355"/>
    </location>
    <ligand>
        <name>Zn(2+)</name>
        <dbReference type="ChEBI" id="CHEBI:29105"/>
    </ligand>
</feature>
<feature type="compositionally biased region" description="Low complexity" evidence="2">
    <location>
        <begin position="25"/>
        <end position="46"/>
    </location>
</feature>
<dbReference type="InterPro" id="IPR011257">
    <property type="entry name" value="DNA_glycosylase"/>
</dbReference>